<gene>
    <name evidence="15" type="ORF">QR46_4455</name>
</gene>
<dbReference type="Pfam" id="PF04857">
    <property type="entry name" value="CAF1"/>
    <property type="match status" value="1"/>
</dbReference>
<keyword evidence="7" id="KW-0540">Nuclease</keyword>
<dbReference type="GO" id="GO:0005737">
    <property type="term" value="C:cytoplasm"/>
    <property type="evidence" value="ECO:0007669"/>
    <property type="project" value="UniProtKB-SubCell"/>
</dbReference>
<accession>A0A132NNC9</accession>
<dbReference type="AlphaFoldDB" id="A0A132NNC9"/>
<dbReference type="GO" id="GO:0030014">
    <property type="term" value="C:CCR4-NOT complex"/>
    <property type="evidence" value="ECO:0007669"/>
    <property type="project" value="InterPro"/>
</dbReference>
<dbReference type="VEuPathDB" id="GiardiaDB:QR46_4455"/>
<comment type="subcellular location">
    <subcellularLocation>
        <location evidence="3">Cytoplasm</location>
    </subcellularLocation>
    <subcellularLocation>
        <location evidence="2">Nucleus</location>
    </subcellularLocation>
</comment>
<dbReference type="InterPro" id="IPR012337">
    <property type="entry name" value="RNaseH-like_sf"/>
</dbReference>
<dbReference type="SUPFAM" id="SSF53098">
    <property type="entry name" value="Ribonuclease H-like"/>
    <property type="match status" value="1"/>
</dbReference>
<proteinExistence type="inferred from homology"/>
<evidence type="ECO:0000313" key="15">
    <source>
        <dbReference type="EMBL" id="KWX11587.1"/>
    </source>
</evidence>
<reference evidence="15 16" key="1">
    <citation type="journal article" date="2015" name="Mol. Biochem. Parasitol.">
        <title>Identification of polymorphic genes for use in assemblage B genotyping assays through comparative genomics of multiple assemblage B Giardia duodenalis isolates.</title>
        <authorList>
            <person name="Wielinga C."/>
            <person name="Thompson R.C."/>
            <person name="Monis P."/>
            <person name="Ryan U."/>
        </authorList>
    </citation>
    <scope>NUCLEOTIDE SEQUENCE [LARGE SCALE GENOMIC DNA]</scope>
    <source>
        <strain evidence="15 16">BAH15c1</strain>
    </source>
</reference>
<evidence type="ECO:0000256" key="1">
    <source>
        <dbReference type="ARBA" id="ARBA00001663"/>
    </source>
</evidence>
<comment type="caution">
    <text evidence="15">The sequence shown here is derived from an EMBL/GenBank/DDBJ whole genome shotgun (WGS) entry which is preliminary data.</text>
</comment>
<dbReference type="GO" id="GO:0046872">
    <property type="term" value="F:metal ion binding"/>
    <property type="evidence" value="ECO:0007669"/>
    <property type="project" value="UniProtKB-KW"/>
</dbReference>
<dbReference type="EC" id="3.1.13.4" evidence="5"/>
<dbReference type="GO" id="GO:0005634">
    <property type="term" value="C:nucleus"/>
    <property type="evidence" value="ECO:0007669"/>
    <property type="project" value="UniProtKB-SubCell"/>
</dbReference>
<keyword evidence="6" id="KW-0963">Cytoplasm</keyword>
<keyword evidence="9" id="KW-0378">Hydrolase</keyword>
<evidence type="ECO:0000256" key="13">
    <source>
        <dbReference type="ARBA" id="ARBA00023163"/>
    </source>
</evidence>
<evidence type="ECO:0000256" key="5">
    <source>
        <dbReference type="ARBA" id="ARBA00012161"/>
    </source>
</evidence>
<evidence type="ECO:0000256" key="6">
    <source>
        <dbReference type="ARBA" id="ARBA00022490"/>
    </source>
</evidence>
<dbReference type="GO" id="GO:0004535">
    <property type="term" value="F:poly(A)-specific ribonuclease activity"/>
    <property type="evidence" value="ECO:0007669"/>
    <property type="project" value="UniProtKB-EC"/>
</dbReference>
<keyword evidence="10" id="KW-0269">Exonuclease</keyword>
<evidence type="ECO:0000256" key="10">
    <source>
        <dbReference type="ARBA" id="ARBA00022839"/>
    </source>
</evidence>
<dbReference type="InterPro" id="IPR039637">
    <property type="entry name" value="CNOT7/CNOT8/Pop2"/>
</dbReference>
<protein>
    <recommendedName>
        <fullName evidence="5">poly(A)-specific ribonuclease</fullName>
        <ecNumber evidence="5">3.1.13.4</ecNumber>
    </recommendedName>
</protein>
<sequence>MGGDTSEIFDVYAGDLVQAMQEISSLLIDYPIVAIDTEFPGYFENTVQLSLLTQRQILSKHASAYATYKINVDSLQLIQLGISLSNSAGETPKPHSTWQFNMLFDETTPLATTNSMNLLREHGINFPRLSKDGIHPVALSYEIQTSGLIYNRNLTYVCFHGSSDFGYLTKAVTCNDLPYSKKDFDELLRILFPGKLYDLKHCGSWTGSLESLAGSYGVRWQGFQHQAGSDALVTLKTFHLLKDSVDFLNPANDHVIYGFH</sequence>
<evidence type="ECO:0000256" key="12">
    <source>
        <dbReference type="ARBA" id="ARBA00023015"/>
    </source>
</evidence>
<keyword evidence="8" id="KW-0479">Metal-binding</keyword>
<dbReference type="Proteomes" id="UP000070089">
    <property type="component" value="Unassembled WGS sequence"/>
</dbReference>
<evidence type="ECO:0000256" key="7">
    <source>
        <dbReference type="ARBA" id="ARBA00022722"/>
    </source>
</evidence>
<name>A0A132NNC9_GIAIN</name>
<evidence type="ECO:0000256" key="4">
    <source>
        <dbReference type="ARBA" id="ARBA00008372"/>
    </source>
</evidence>
<keyword evidence="11" id="KW-0694">RNA-binding</keyword>
<comment type="catalytic activity">
    <reaction evidence="1">
        <text>Exonucleolytic cleavage of poly(A) to 5'-AMP.</text>
        <dbReference type="EC" id="3.1.13.4"/>
    </reaction>
</comment>
<comment type="similarity">
    <text evidence="4">Belongs to the CAF1 family.</text>
</comment>
<dbReference type="EMBL" id="JXTI01000172">
    <property type="protein sequence ID" value="KWX11587.1"/>
    <property type="molecule type" value="Genomic_DNA"/>
</dbReference>
<evidence type="ECO:0000256" key="11">
    <source>
        <dbReference type="ARBA" id="ARBA00022884"/>
    </source>
</evidence>
<dbReference type="InterPro" id="IPR036397">
    <property type="entry name" value="RNaseH_sf"/>
</dbReference>
<keyword evidence="13" id="KW-0804">Transcription</keyword>
<dbReference type="GO" id="GO:0003723">
    <property type="term" value="F:RNA binding"/>
    <property type="evidence" value="ECO:0007669"/>
    <property type="project" value="UniProtKB-KW"/>
</dbReference>
<dbReference type="Gene3D" id="3.30.420.10">
    <property type="entry name" value="Ribonuclease H-like superfamily/Ribonuclease H"/>
    <property type="match status" value="1"/>
</dbReference>
<keyword evidence="12" id="KW-0805">Transcription regulation</keyword>
<dbReference type="InterPro" id="IPR006941">
    <property type="entry name" value="RNase_CAF1"/>
</dbReference>
<evidence type="ECO:0000256" key="8">
    <source>
        <dbReference type="ARBA" id="ARBA00022723"/>
    </source>
</evidence>
<dbReference type="FunFam" id="3.30.420.10:FF:000180">
    <property type="entry name" value="CCR4-NOT transcription complex, subunit 7"/>
    <property type="match status" value="1"/>
</dbReference>
<organism evidence="15 16">
    <name type="scientific">Giardia duodenalis assemblage B</name>
    <dbReference type="NCBI Taxonomy" id="1394984"/>
    <lineage>
        <taxon>Eukaryota</taxon>
        <taxon>Metamonada</taxon>
        <taxon>Diplomonadida</taxon>
        <taxon>Hexamitidae</taxon>
        <taxon>Giardiinae</taxon>
        <taxon>Giardia</taxon>
    </lineage>
</organism>
<evidence type="ECO:0000256" key="14">
    <source>
        <dbReference type="ARBA" id="ARBA00023242"/>
    </source>
</evidence>
<evidence type="ECO:0000256" key="9">
    <source>
        <dbReference type="ARBA" id="ARBA00022801"/>
    </source>
</evidence>
<dbReference type="PANTHER" id="PTHR10797">
    <property type="entry name" value="CCR4-NOT TRANSCRIPTION COMPLEX SUBUNIT"/>
    <property type="match status" value="1"/>
</dbReference>
<dbReference type="OrthoDB" id="1164111at2759"/>
<evidence type="ECO:0000256" key="2">
    <source>
        <dbReference type="ARBA" id="ARBA00004123"/>
    </source>
</evidence>
<keyword evidence="14" id="KW-0539">Nucleus</keyword>
<evidence type="ECO:0000313" key="16">
    <source>
        <dbReference type="Proteomes" id="UP000070089"/>
    </source>
</evidence>
<evidence type="ECO:0000256" key="3">
    <source>
        <dbReference type="ARBA" id="ARBA00004496"/>
    </source>
</evidence>